<evidence type="ECO:0000259" key="12">
    <source>
        <dbReference type="SMART" id="SM00831"/>
    </source>
</evidence>
<dbReference type="PRINTS" id="PR00119">
    <property type="entry name" value="CATATPASE"/>
</dbReference>
<dbReference type="InterPro" id="IPR006068">
    <property type="entry name" value="ATPase_P-typ_cation-transptr_C"/>
</dbReference>
<feature type="transmembrane region" description="Helical" evidence="11">
    <location>
        <begin position="709"/>
        <end position="734"/>
    </location>
</feature>
<evidence type="ECO:0000256" key="6">
    <source>
        <dbReference type="ARBA" id="ARBA00022840"/>
    </source>
</evidence>
<keyword evidence="14" id="KW-1185">Reference proteome</keyword>
<dbReference type="GO" id="GO:0005886">
    <property type="term" value="C:plasma membrane"/>
    <property type="evidence" value="ECO:0007669"/>
    <property type="project" value="UniProtKB-SubCell"/>
</dbReference>
<keyword evidence="8 11" id="KW-1133">Transmembrane helix</keyword>
<dbReference type="SFLD" id="SFLDF00027">
    <property type="entry name" value="p-type_atpase"/>
    <property type="match status" value="1"/>
</dbReference>
<evidence type="ECO:0000313" key="13">
    <source>
        <dbReference type="EMBL" id="QBQ56539.1"/>
    </source>
</evidence>
<dbReference type="GO" id="GO:0015662">
    <property type="term" value="F:P-type ion transporter activity"/>
    <property type="evidence" value="ECO:0007669"/>
    <property type="project" value="UniProtKB-ARBA"/>
</dbReference>
<evidence type="ECO:0000256" key="1">
    <source>
        <dbReference type="ARBA" id="ARBA00004651"/>
    </source>
</evidence>
<evidence type="ECO:0000256" key="11">
    <source>
        <dbReference type="SAM" id="Phobius"/>
    </source>
</evidence>
<evidence type="ECO:0000256" key="4">
    <source>
        <dbReference type="ARBA" id="ARBA00022692"/>
    </source>
</evidence>
<evidence type="ECO:0000256" key="7">
    <source>
        <dbReference type="ARBA" id="ARBA00022967"/>
    </source>
</evidence>
<evidence type="ECO:0000256" key="10">
    <source>
        <dbReference type="SAM" id="MobiDB-lite"/>
    </source>
</evidence>
<dbReference type="InterPro" id="IPR044492">
    <property type="entry name" value="P_typ_ATPase_HD_dom"/>
</dbReference>
<dbReference type="InterPro" id="IPR023214">
    <property type="entry name" value="HAD_sf"/>
</dbReference>
<dbReference type="InterPro" id="IPR036412">
    <property type="entry name" value="HAD-like_sf"/>
</dbReference>
<dbReference type="SUPFAM" id="SSF56784">
    <property type="entry name" value="HAD-like"/>
    <property type="match status" value="1"/>
</dbReference>
<accession>A0A4P7C3Y7</accession>
<name>A0A4P7C3Y7_9GAMM</name>
<feature type="transmembrane region" description="Helical" evidence="11">
    <location>
        <begin position="280"/>
        <end position="301"/>
    </location>
</feature>
<feature type="transmembrane region" description="Helical" evidence="11">
    <location>
        <begin position="90"/>
        <end position="109"/>
    </location>
</feature>
<dbReference type="PROSITE" id="PS00154">
    <property type="entry name" value="ATPASE_E1_E2"/>
    <property type="match status" value="1"/>
</dbReference>
<dbReference type="NCBIfam" id="TIGR01494">
    <property type="entry name" value="ATPase_P-type"/>
    <property type="match status" value="2"/>
</dbReference>
<dbReference type="OrthoDB" id="9814270at2"/>
<dbReference type="Pfam" id="PF00690">
    <property type="entry name" value="Cation_ATPase_N"/>
    <property type="match status" value="1"/>
</dbReference>
<feature type="transmembrane region" description="Helical" evidence="11">
    <location>
        <begin position="777"/>
        <end position="797"/>
    </location>
</feature>
<dbReference type="SFLD" id="SFLDG00002">
    <property type="entry name" value="C1.7:_P-type_atpase_like"/>
    <property type="match status" value="1"/>
</dbReference>
<dbReference type="Gene3D" id="3.40.50.1000">
    <property type="entry name" value="HAD superfamily/HAD-like"/>
    <property type="match status" value="1"/>
</dbReference>
<feature type="domain" description="Cation-transporting P-type ATPase N-terminal" evidence="12">
    <location>
        <begin position="12"/>
        <end position="86"/>
    </location>
</feature>
<feature type="compositionally biased region" description="Basic and acidic residues" evidence="10">
    <location>
        <begin position="25"/>
        <end position="49"/>
    </location>
</feature>
<keyword evidence="9 11" id="KW-0472">Membrane</keyword>
<dbReference type="InterPro" id="IPR001757">
    <property type="entry name" value="P_typ_ATPase"/>
</dbReference>
<dbReference type="SFLD" id="SFLDS00003">
    <property type="entry name" value="Haloacid_Dehalogenase"/>
    <property type="match status" value="1"/>
</dbReference>
<dbReference type="EMBL" id="CP038033">
    <property type="protein sequence ID" value="QBQ56539.1"/>
    <property type="molecule type" value="Genomic_DNA"/>
</dbReference>
<evidence type="ECO:0000256" key="2">
    <source>
        <dbReference type="ARBA" id="ARBA00005675"/>
    </source>
</evidence>
<dbReference type="Pfam" id="PF13246">
    <property type="entry name" value="Cation_ATPase"/>
    <property type="match status" value="1"/>
</dbReference>
<keyword evidence="7" id="KW-1278">Translocase</keyword>
<evidence type="ECO:0000256" key="3">
    <source>
        <dbReference type="ARBA" id="ARBA00022475"/>
    </source>
</evidence>
<keyword evidence="5" id="KW-0547">Nucleotide-binding</keyword>
<dbReference type="Pfam" id="PF00122">
    <property type="entry name" value="E1-E2_ATPase"/>
    <property type="match status" value="1"/>
</dbReference>
<sequence length="855" mass="92404">MIPASSEGPRGNPHAEDAETTLRSLEVDPERGLTDEEAAHRRERYGPNRLREGKTRSTWQILLEQFKSTVIIVLVIAGAVAVIFQHGPEAMAISAVLLINAAIGFFTEWKARRSMKALQQMAEARTRVLRNGQMREVADEALVPGDIVVLEGGDLAPADIRLVEAHHLRVDESPLTGESVPVEKQVAPEAPLAERLNLLYKGTTLTDGSARGVVIGTGMNTELGRISEMAERAEGEETPLQKRLDRLGRHLAWIALTIAATIAGVGLATGLEPRQMIETAIALGVAAIPEGLPIVATIALARGMWLLARRNALINRLPAVETLGATRVIFTDKTGTLTENQMTMRRILTPAAEHTLNEAEGSIDGDEPDAAAAADPLLRRLFEAVVLCNNAALAPPDSPSEEEQGDPTETALLRAGRLLGLDRGELRKHHEEVREEPFSSEVMMMATYHRSDGGLRVNVKGAPLRVLEACDRIGGGGDSETPMSEAKRREWLDEQERLAGEGLRVLAVADKIVSSAEEEPYQGLRLLGLVGLLDPPRREVRAAIEQCQAAGVRVVMVTGDQPATAAAIARATGIVEEKAPRVHHGRELKDPGEMNENEREDIFRTPIFARVSPAQKLHLVKLFQERGQVVAMTGDGVNDAPALKKADIGVAMGGLTSLPLPLLPLQILYLNVITDVFPALALGMGQGEPGIMHRPPRPKGESVLARRHWIAIGGWSTLIAAGVLGALAAAWYGLGLEREQAITVSFLTLAFGKLWFTFNLRRPETTLLRNDVVRNPWIWGSIGLCTALLLAAVYLPFLSTLLQTVPPDTSGWGIILGVSLMPMLVGQALRIVQAYRLGRQEGAAKGVKSSNARLG</sequence>
<evidence type="ECO:0000256" key="5">
    <source>
        <dbReference type="ARBA" id="ARBA00022741"/>
    </source>
</evidence>
<keyword evidence="6" id="KW-0067">ATP-binding</keyword>
<dbReference type="KEGG" id="nwr:E3U44_10895"/>
<feature type="region of interest" description="Disordered" evidence="10">
    <location>
        <begin position="1"/>
        <end position="49"/>
    </location>
</feature>
<dbReference type="Proteomes" id="UP000294325">
    <property type="component" value="Chromosome"/>
</dbReference>
<reference evidence="13 14" key="1">
    <citation type="submission" date="2019-03" db="EMBL/GenBank/DDBJ databases">
        <title>The genome sequence of Nitrosococcus wardiae strain D1FHST reveals the archetypal metabolic capacity of ammonia-oxidizing Gammaproteobacteria.</title>
        <authorList>
            <person name="Wang L."/>
            <person name="Lim C.K."/>
            <person name="Hanson T.E."/>
            <person name="Dang H."/>
            <person name="Klotz M.G."/>
        </authorList>
    </citation>
    <scope>NUCLEOTIDE SEQUENCE [LARGE SCALE GENOMIC DNA]</scope>
    <source>
        <strain evidence="13 14">D1FHS</strain>
    </source>
</reference>
<gene>
    <name evidence="13" type="ORF">E3U44_10895</name>
</gene>
<dbReference type="Gene3D" id="2.70.150.10">
    <property type="entry name" value="Calcium-transporting ATPase, cytoplasmic transduction domain A"/>
    <property type="match status" value="1"/>
</dbReference>
<dbReference type="Gene3D" id="1.20.1110.10">
    <property type="entry name" value="Calcium-transporting ATPase, transmembrane domain"/>
    <property type="match status" value="2"/>
</dbReference>
<dbReference type="PANTHER" id="PTHR43294:SF21">
    <property type="entry name" value="CATION TRANSPORTING ATPASE"/>
    <property type="match status" value="1"/>
</dbReference>
<dbReference type="SUPFAM" id="SSF81653">
    <property type="entry name" value="Calcium ATPase, transduction domain A"/>
    <property type="match status" value="1"/>
</dbReference>
<protein>
    <submittedName>
        <fullName evidence="13">Cation-transporting P-type ATPase</fullName>
    </submittedName>
</protein>
<keyword evidence="3" id="KW-1003">Cell membrane</keyword>
<dbReference type="PANTHER" id="PTHR43294">
    <property type="entry name" value="SODIUM/POTASSIUM-TRANSPORTING ATPASE SUBUNIT ALPHA"/>
    <property type="match status" value="1"/>
</dbReference>
<dbReference type="InterPro" id="IPR023299">
    <property type="entry name" value="ATPase_P-typ_cyto_dom_N"/>
</dbReference>
<dbReference type="SUPFAM" id="SSF81660">
    <property type="entry name" value="Metal cation-transporting ATPase, ATP-binding domain N"/>
    <property type="match status" value="1"/>
</dbReference>
<dbReference type="InterPro" id="IPR023298">
    <property type="entry name" value="ATPase_P-typ_TM_dom_sf"/>
</dbReference>
<dbReference type="Pfam" id="PF00689">
    <property type="entry name" value="Cation_ATPase_C"/>
    <property type="match status" value="1"/>
</dbReference>
<evidence type="ECO:0000256" key="9">
    <source>
        <dbReference type="ARBA" id="ARBA00023136"/>
    </source>
</evidence>
<dbReference type="SMART" id="SM00831">
    <property type="entry name" value="Cation_ATPase_N"/>
    <property type="match status" value="1"/>
</dbReference>
<feature type="transmembrane region" description="Helical" evidence="11">
    <location>
        <begin position="740"/>
        <end position="756"/>
    </location>
</feature>
<dbReference type="InterPro" id="IPR050510">
    <property type="entry name" value="Cation_transp_ATPase_P-type"/>
</dbReference>
<evidence type="ECO:0000313" key="14">
    <source>
        <dbReference type="Proteomes" id="UP000294325"/>
    </source>
</evidence>
<feature type="transmembrane region" description="Helical" evidence="11">
    <location>
        <begin position="809"/>
        <end position="829"/>
    </location>
</feature>
<dbReference type="GO" id="GO:0016887">
    <property type="term" value="F:ATP hydrolysis activity"/>
    <property type="evidence" value="ECO:0007669"/>
    <property type="project" value="InterPro"/>
</dbReference>
<comment type="similarity">
    <text evidence="2">Belongs to the cation transport ATPase (P-type) (TC 3.A.3) family. Type IIA subfamily.</text>
</comment>
<evidence type="ECO:0000256" key="8">
    <source>
        <dbReference type="ARBA" id="ARBA00022989"/>
    </source>
</evidence>
<dbReference type="Gene3D" id="3.40.1110.10">
    <property type="entry name" value="Calcium-transporting ATPase, cytoplasmic domain N"/>
    <property type="match status" value="1"/>
</dbReference>
<dbReference type="GO" id="GO:0005524">
    <property type="term" value="F:ATP binding"/>
    <property type="evidence" value="ECO:0007669"/>
    <property type="project" value="UniProtKB-KW"/>
</dbReference>
<dbReference type="InterPro" id="IPR018303">
    <property type="entry name" value="ATPase_P-typ_P_site"/>
</dbReference>
<dbReference type="SUPFAM" id="SSF81665">
    <property type="entry name" value="Calcium ATPase, transmembrane domain M"/>
    <property type="match status" value="1"/>
</dbReference>
<dbReference type="InterPro" id="IPR059000">
    <property type="entry name" value="ATPase_P-type_domA"/>
</dbReference>
<proteinExistence type="inferred from homology"/>
<dbReference type="AlphaFoldDB" id="A0A4P7C3Y7"/>
<feature type="transmembrane region" description="Helical" evidence="11">
    <location>
        <begin position="251"/>
        <end position="268"/>
    </location>
</feature>
<dbReference type="GO" id="GO:0019829">
    <property type="term" value="F:ATPase-coupled monoatomic cation transmembrane transporter activity"/>
    <property type="evidence" value="ECO:0007669"/>
    <property type="project" value="TreeGrafter"/>
</dbReference>
<organism evidence="13 14">
    <name type="scientific">Nitrosococcus wardiae</name>
    <dbReference type="NCBI Taxonomy" id="1814290"/>
    <lineage>
        <taxon>Bacteria</taxon>
        <taxon>Pseudomonadati</taxon>
        <taxon>Pseudomonadota</taxon>
        <taxon>Gammaproteobacteria</taxon>
        <taxon>Chromatiales</taxon>
        <taxon>Chromatiaceae</taxon>
        <taxon>Nitrosococcus</taxon>
    </lineage>
</organism>
<comment type="subcellular location">
    <subcellularLocation>
        <location evidence="1">Cell membrane</location>
        <topology evidence="1">Multi-pass membrane protein</topology>
    </subcellularLocation>
</comment>
<dbReference type="PRINTS" id="PR00120">
    <property type="entry name" value="HATPASE"/>
</dbReference>
<keyword evidence="4 11" id="KW-0812">Transmembrane</keyword>
<dbReference type="InterPro" id="IPR004014">
    <property type="entry name" value="ATPase_P-typ_cation-transptr_N"/>
</dbReference>
<feature type="transmembrane region" description="Helical" evidence="11">
    <location>
        <begin position="66"/>
        <end position="84"/>
    </location>
</feature>
<dbReference type="GO" id="GO:1902600">
    <property type="term" value="P:proton transmembrane transport"/>
    <property type="evidence" value="ECO:0007669"/>
    <property type="project" value="TreeGrafter"/>
</dbReference>
<dbReference type="InterPro" id="IPR008250">
    <property type="entry name" value="ATPase_P-typ_transduc_dom_A_sf"/>
</dbReference>